<dbReference type="AlphaFoldDB" id="A0A2N7TH61"/>
<dbReference type="HAMAP" id="MF_02200">
    <property type="entry name" value="NapD"/>
    <property type="match status" value="1"/>
</dbReference>
<comment type="function">
    <text evidence="4">Chaperone for NapA, the catalytic subunit of the periplasmic nitrate reductase. It binds directly and specifically to the twin-arginine signal peptide of NapA, preventing premature interaction with the Tat translocase and premature export.</text>
</comment>
<name>A0A2N7TH61_9GAMM</name>
<organism evidence="5 6">
    <name type="scientific">Halomonas heilongjiangensis</name>
    <dbReference type="NCBI Taxonomy" id="1387883"/>
    <lineage>
        <taxon>Bacteria</taxon>
        <taxon>Pseudomonadati</taxon>
        <taxon>Pseudomonadota</taxon>
        <taxon>Gammaproteobacteria</taxon>
        <taxon>Oceanospirillales</taxon>
        <taxon>Halomonadaceae</taxon>
        <taxon>Halomonas</taxon>
    </lineage>
</organism>
<comment type="caution">
    <text evidence="5">The sequence shown here is derived from an EMBL/GenBank/DDBJ whole genome shotgun (WGS) entry which is preliminary data.</text>
</comment>
<dbReference type="OrthoDB" id="5770785at2"/>
<dbReference type="GO" id="GO:0005048">
    <property type="term" value="F:signal sequence binding"/>
    <property type="evidence" value="ECO:0007669"/>
    <property type="project" value="UniProtKB-UniRule"/>
</dbReference>
<evidence type="ECO:0000256" key="1">
    <source>
        <dbReference type="ARBA" id="ARBA00004496"/>
    </source>
</evidence>
<comment type="subunit">
    <text evidence="4">Interacts with the cytoplasmic NapA precursor.</text>
</comment>
<evidence type="ECO:0000313" key="6">
    <source>
        <dbReference type="Proteomes" id="UP000235346"/>
    </source>
</evidence>
<proteinExistence type="inferred from homology"/>
<dbReference type="PANTHER" id="PTHR38603:SF1">
    <property type="entry name" value="CHAPERONE NAPD"/>
    <property type="match status" value="1"/>
</dbReference>
<keyword evidence="3 4" id="KW-0143">Chaperone</keyword>
<sequence>MSSEHLHIASFLVHVRPDRLAAVAGWLARQPDAELGGEDPAGKLVVVMESRHEGRILALIDAVQQRPGVLGAALVYHQLLDPQTADDPQEATP</sequence>
<dbReference type="RefSeq" id="WP_102629533.1">
    <property type="nucleotide sequence ID" value="NZ_PDOH01000056.1"/>
</dbReference>
<dbReference type="EMBL" id="PNRE01000090">
    <property type="protein sequence ID" value="PMR67517.1"/>
    <property type="molecule type" value="Genomic_DNA"/>
</dbReference>
<protein>
    <recommendedName>
        <fullName evidence="4">Chaperone NapD</fullName>
    </recommendedName>
    <alternativeName>
        <fullName evidence="4">NapA signal peptide-binding chaperone NapD</fullName>
    </alternativeName>
</protein>
<comment type="similarity">
    <text evidence="4">Belongs to the NapD family.</text>
</comment>
<dbReference type="GO" id="GO:0005737">
    <property type="term" value="C:cytoplasm"/>
    <property type="evidence" value="ECO:0007669"/>
    <property type="project" value="UniProtKB-SubCell"/>
</dbReference>
<reference evidence="5 6" key="1">
    <citation type="submission" date="2018-01" db="EMBL/GenBank/DDBJ databases">
        <title>Halomonas endophytica sp. nov., isolated from storage liquid in the stems of Populus euphratica.</title>
        <authorList>
            <person name="Chen C."/>
        </authorList>
    </citation>
    <scope>NUCLEOTIDE SEQUENCE [LARGE SCALE GENOMIC DNA]</scope>
    <source>
        <strain evidence="5 6">DSM 26881</strain>
    </source>
</reference>
<dbReference type="InterPro" id="IPR005623">
    <property type="entry name" value="Chaperone_NapD_NO3_reduct"/>
</dbReference>
<keyword evidence="2 4" id="KW-0963">Cytoplasm</keyword>
<accession>A0A2N7TH61</accession>
<dbReference type="GO" id="GO:0051224">
    <property type="term" value="P:negative regulation of protein transport"/>
    <property type="evidence" value="ECO:0007669"/>
    <property type="project" value="UniProtKB-UniRule"/>
</dbReference>
<evidence type="ECO:0000256" key="2">
    <source>
        <dbReference type="ARBA" id="ARBA00022490"/>
    </source>
</evidence>
<gene>
    <name evidence="4" type="primary">napD</name>
    <name evidence="5" type="ORF">C1H66_19495</name>
</gene>
<dbReference type="Proteomes" id="UP000235346">
    <property type="component" value="Unassembled WGS sequence"/>
</dbReference>
<evidence type="ECO:0000256" key="4">
    <source>
        <dbReference type="HAMAP-Rule" id="MF_02200"/>
    </source>
</evidence>
<comment type="subcellular location">
    <subcellularLocation>
        <location evidence="1 4">Cytoplasm</location>
    </subcellularLocation>
</comment>
<dbReference type="PANTHER" id="PTHR38603">
    <property type="entry name" value="CHAPERONE NAPD"/>
    <property type="match status" value="1"/>
</dbReference>
<dbReference type="Gene3D" id="3.30.70.920">
    <property type="match status" value="1"/>
</dbReference>
<evidence type="ECO:0000256" key="3">
    <source>
        <dbReference type="ARBA" id="ARBA00023186"/>
    </source>
</evidence>
<dbReference type="Pfam" id="PF03927">
    <property type="entry name" value="NapD"/>
    <property type="match status" value="1"/>
</dbReference>
<keyword evidence="6" id="KW-1185">Reference proteome</keyword>
<evidence type="ECO:0000313" key="5">
    <source>
        <dbReference type="EMBL" id="PMR67517.1"/>
    </source>
</evidence>